<reference evidence="2" key="1">
    <citation type="submission" date="2016-10" db="EMBL/GenBank/DDBJ databases">
        <authorList>
            <person name="Varghese N."/>
            <person name="Submissions S."/>
        </authorList>
    </citation>
    <scope>NUCLEOTIDE SEQUENCE [LARGE SCALE GENOMIC DNA]</scope>
    <source>
        <strain evidence="2">XBD2006</strain>
    </source>
</reference>
<evidence type="ECO:0000313" key="1">
    <source>
        <dbReference type="EMBL" id="SCY19314.1"/>
    </source>
</evidence>
<dbReference type="CDD" id="cd05826">
    <property type="entry name" value="Sortase_B"/>
    <property type="match status" value="1"/>
</dbReference>
<dbReference type="AlphaFoldDB" id="A0A1G5DX49"/>
<accession>A0A1G5DX49</accession>
<evidence type="ECO:0000313" key="2">
    <source>
        <dbReference type="Proteomes" id="UP000183047"/>
    </source>
</evidence>
<dbReference type="EMBL" id="FMUR01000009">
    <property type="protein sequence ID" value="SCY19314.1"/>
    <property type="molecule type" value="Genomic_DNA"/>
</dbReference>
<dbReference type="OrthoDB" id="9806013at2"/>
<name>A0A1G5DX49_9FIRM</name>
<dbReference type="InterPro" id="IPR023365">
    <property type="entry name" value="Sortase_dom-sf"/>
</dbReference>
<proteinExistence type="predicted"/>
<keyword evidence="2" id="KW-1185">Reference proteome</keyword>
<dbReference type="InterPro" id="IPR009835">
    <property type="entry name" value="SrtB"/>
</dbReference>
<protein>
    <submittedName>
        <fullName evidence="1">Sortase B</fullName>
    </submittedName>
</protein>
<organism evidence="1 2">
    <name type="scientific">Butyrivibrio hungatei</name>
    <dbReference type="NCBI Taxonomy" id="185008"/>
    <lineage>
        <taxon>Bacteria</taxon>
        <taxon>Bacillati</taxon>
        <taxon>Bacillota</taxon>
        <taxon>Clostridia</taxon>
        <taxon>Lachnospirales</taxon>
        <taxon>Lachnospiraceae</taxon>
        <taxon>Butyrivibrio</taxon>
    </lineage>
</organism>
<dbReference type="Proteomes" id="UP000183047">
    <property type="component" value="Unassembled WGS sequence"/>
</dbReference>
<gene>
    <name evidence="1" type="ORF">SAMN02910451_01703</name>
</gene>
<dbReference type="Gene3D" id="2.40.260.10">
    <property type="entry name" value="Sortase"/>
    <property type="match status" value="1"/>
</dbReference>
<dbReference type="SUPFAM" id="SSF63817">
    <property type="entry name" value="Sortase"/>
    <property type="match status" value="1"/>
</dbReference>
<sequence>MFFMKKLMIRTNVMYRMRRYIDMEKKAVKGFFLLFIVLGLTGCSKEASNSVGNTGFETSALPTEQESGFDSVKELNEDAFAWLYIPKTEINYPILQNAEGDDMFYTDHNEFKEPDANGAIYIEAANLNNMCDFNEVIHGASPADGTRFAGINNFLDKKFFDEHEYAYVYMQDNSLTYYIIAAYTRDNTRLLEQYDFSYASGCSEFIDELYSKAGMNGIIREGCESGLSPEHFLITLTTDSVTEPGKQTVVVGCLVGDAAGKIDREIDYGNEDQ</sequence>